<evidence type="ECO:0000259" key="2">
    <source>
        <dbReference type="PROSITE" id="PS50943"/>
    </source>
</evidence>
<organism evidence="3 4">
    <name type="scientific">Halanaerobium congolense</name>
    <dbReference type="NCBI Taxonomy" id="54121"/>
    <lineage>
        <taxon>Bacteria</taxon>
        <taxon>Bacillati</taxon>
        <taxon>Bacillota</taxon>
        <taxon>Clostridia</taxon>
        <taxon>Halanaerobiales</taxon>
        <taxon>Halanaerobiaceae</taxon>
        <taxon>Halanaerobium</taxon>
    </lineage>
</organism>
<evidence type="ECO:0000256" key="1">
    <source>
        <dbReference type="SAM" id="Coils"/>
    </source>
</evidence>
<name>A0A1G6NCM3_9FIRM</name>
<dbReference type="RefSeq" id="WP_149796788.1">
    <property type="nucleotide sequence ID" value="NZ_FMYT01000011.1"/>
</dbReference>
<dbReference type="Pfam" id="PF15731">
    <property type="entry name" value="MqsA_antitoxin"/>
    <property type="match status" value="1"/>
</dbReference>
<dbReference type="InterPro" id="IPR001387">
    <property type="entry name" value="Cro/C1-type_HTH"/>
</dbReference>
<evidence type="ECO:0000313" key="4">
    <source>
        <dbReference type="Proteomes" id="UP000324896"/>
    </source>
</evidence>
<dbReference type="GO" id="GO:0003677">
    <property type="term" value="F:DNA binding"/>
    <property type="evidence" value="ECO:0007669"/>
    <property type="project" value="InterPro"/>
</dbReference>
<sequence length="258" mass="30643">MQESKDIDKLFCDKCDDFVEYNIESIQESRNILNQEEIEINAKVAVCKNCKEKLFNEKLDMENQKRAFDKFREKKNILSVKEIKDIRKKYKLTQKEISRLLGWGEITYHRYEKGSLPDQTHNNQLRLIKEPSNVKILLENNSDNLSSKTIKKLRKRLEEMIANKNKVEVTLPEELYKQIKMKAEKDKMKISEYLLFLITKENAADKAEKEINKLKKEIQMSILRYKTSPAAVWNQKSISEEKVKYKIKNKVKLNLCNF</sequence>
<feature type="domain" description="HTH cro/C1-type" evidence="2">
    <location>
        <begin position="83"/>
        <end position="114"/>
    </location>
</feature>
<dbReference type="EMBL" id="FMYT01000011">
    <property type="protein sequence ID" value="SDC65066.1"/>
    <property type="molecule type" value="Genomic_DNA"/>
</dbReference>
<dbReference type="Proteomes" id="UP000324896">
    <property type="component" value="Unassembled WGS sequence"/>
</dbReference>
<keyword evidence="1" id="KW-0175">Coiled coil</keyword>
<dbReference type="InterPro" id="IPR032758">
    <property type="entry name" value="MqsA/HigA-2"/>
</dbReference>
<reference evidence="3 4" key="1">
    <citation type="submission" date="2016-10" db="EMBL/GenBank/DDBJ databases">
        <authorList>
            <person name="Varghese N."/>
            <person name="Submissions S."/>
        </authorList>
    </citation>
    <scope>NUCLEOTIDE SEQUENCE [LARGE SCALE GENOMIC DNA]</scope>
    <source>
        <strain evidence="3 4">WG10</strain>
    </source>
</reference>
<dbReference type="CDD" id="cd00093">
    <property type="entry name" value="HTH_XRE"/>
    <property type="match status" value="1"/>
</dbReference>
<dbReference type="SUPFAM" id="SSF47413">
    <property type="entry name" value="lambda repressor-like DNA-binding domains"/>
    <property type="match status" value="1"/>
</dbReference>
<dbReference type="NCBIfam" id="TIGR03830">
    <property type="entry name" value="CxxCG_CxxCG_HTH"/>
    <property type="match status" value="1"/>
</dbReference>
<accession>A0A1G6NCM3</accession>
<protein>
    <submittedName>
        <fullName evidence="3">Putative zinc finger/helix-turn-helix protein, YgiT family</fullName>
    </submittedName>
</protein>
<feature type="coiled-coil region" evidence="1">
    <location>
        <begin position="197"/>
        <end position="224"/>
    </location>
</feature>
<evidence type="ECO:0000313" key="3">
    <source>
        <dbReference type="EMBL" id="SDC65066.1"/>
    </source>
</evidence>
<dbReference type="PROSITE" id="PS50943">
    <property type="entry name" value="HTH_CROC1"/>
    <property type="match status" value="1"/>
</dbReference>
<gene>
    <name evidence="3" type="ORF">SAMN04488597_11123</name>
</gene>
<dbReference type="InterPro" id="IPR010982">
    <property type="entry name" value="Lambda_DNA-bd_dom_sf"/>
</dbReference>
<dbReference type="Gene3D" id="1.10.260.40">
    <property type="entry name" value="lambda repressor-like DNA-binding domains"/>
    <property type="match status" value="1"/>
</dbReference>
<dbReference type="InterPro" id="IPR022452">
    <property type="entry name" value="MqsA"/>
</dbReference>
<dbReference type="AlphaFoldDB" id="A0A1G6NCM3"/>
<proteinExistence type="predicted"/>